<protein>
    <submittedName>
        <fullName evidence="13">Porin</fullName>
    </submittedName>
</protein>
<dbReference type="GO" id="GO:0006811">
    <property type="term" value="P:monoatomic ion transport"/>
    <property type="evidence" value="ECO:0007669"/>
    <property type="project" value="UniProtKB-KW"/>
</dbReference>
<dbReference type="PANTHER" id="PTHR34501">
    <property type="entry name" value="PROTEIN YDDL-RELATED"/>
    <property type="match status" value="1"/>
</dbReference>
<evidence type="ECO:0000256" key="8">
    <source>
        <dbReference type="ARBA" id="ARBA00023114"/>
    </source>
</evidence>
<dbReference type="AlphaFoldDB" id="A0A418X7C8"/>
<evidence type="ECO:0000256" key="11">
    <source>
        <dbReference type="SAM" id="SignalP"/>
    </source>
</evidence>
<evidence type="ECO:0000256" key="2">
    <source>
        <dbReference type="ARBA" id="ARBA00011233"/>
    </source>
</evidence>
<dbReference type="Gene3D" id="2.40.160.10">
    <property type="entry name" value="Porin"/>
    <property type="match status" value="1"/>
</dbReference>
<keyword evidence="7" id="KW-0406">Ion transport</keyword>
<comment type="subcellular location">
    <subcellularLocation>
        <location evidence="1">Cell outer membrane</location>
        <topology evidence="1">Multi-pass membrane protein</topology>
    </subcellularLocation>
</comment>
<feature type="chain" id="PRO_5019116926" evidence="11">
    <location>
        <begin position="21"/>
        <end position="382"/>
    </location>
</feature>
<organism evidence="13 14">
    <name type="scientific">Massilia cavernae</name>
    <dbReference type="NCBI Taxonomy" id="2320864"/>
    <lineage>
        <taxon>Bacteria</taxon>
        <taxon>Pseudomonadati</taxon>
        <taxon>Pseudomonadota</taxon>
        <taxon>Betaproteobacteria</taxon>
        <taxon>Burkholderiales</taxon>
        <taxon>Oxalobacteraceae</taxon>
        <taxon>Telluria group</taxon>
        <taxon>Massilia</taxon>
    </lineage>
</organism>
<dbReference type="SUPFAM" id="SSF56935">
    <property type="entry name" value="Porins"/>
    <property type="match status" value="1"/>
</dbReference>
<evidence type="ECO:0000256" key="4">
    <source>
        <dbReference type="ARBA" id="ARBA00022452"/>
    </source>
</evidence>
<dbReference type="GO" id="GO:0046930">
    <property type="term" value="C:pore complex"/>
    <property type="evidence" value="ECO:0007669"/>
    <property type="project" value="UniProtKB-KW"/>
</dbReference>
<keyword evidence="4" id="KW-1134">Transmembrane beta strand</keyword>
<evidence type="ECO:0000313" key="13">
    <source>
        <dbReference type="EMBL" id="RJG08357.1"/>
    </source>
</evidence>
<comment type="subunit">
    <text evidence="2">Homotrimer.</text>
</comment>
<sequence length="382" mass="39886">MKRSISVVAVLGTLAGTAGAQTTISVYGSVDLAVRHQTNVVAPPDLGTPVGSATAMVTGYDYINHLGFRGVEDLGGGWNARFNLVAGFVPDTGSLDNAAGRLFNRNATVGLGGPWGMVDIGHQYSAGYRTMAPYEALSAKLPAVNPTVFLAPGGTTPGCRPITAGACARFDNDIQYTGVFGGLTLRAEYAFGEAPGSDTTGSAVGIGVNYTKGPFLIGATYTKQKAGAAIPPNPPAFPNYPGIARDADKTDYSFGGAYNRGPWRLAVGYAVHKADTIGGDTTIKGRWTGVTYNFSPAFSLAGAYYQVKLSTVALPVFRPDGKEKVDAGFLVARYALSKRTSLYAEIDRNNWSNGANFARKANAAEGLGVTQDGISIGITHLF</sequence>
<dbReference type="InterPro" id="IPR050298">
    <property type="entry name" value="Gram-neg_bact_OMP"/>
</dbReference>
<evidence type="ECO:0000256" key="7">
    <source>
        <dbReference type="ARBA" id="ARBA00023065"/>
    </source>
</evidence>
<name>A0A418X7C8_9BURK</name>
<keyword evidence="5" id="KW-0812">Transmembrane</keyword>
<feature type="domain" description="Porin" evidence="12">
    <location>
        <begin position="8"/>
        <end position="350"/>
    </location>
</feature>
<dbReference type="CDD" id="cd00342">
    <property type="entry name" value="gram_neg_porins"/>
    <property type="match status" value="1"/>
</dbReference>
<keyword evidence="14" id="KW-1185">Reference proteome</keyword>
<evidence type="ECO:0000256" key="5">
    <source>
        <dbReference type="ARBA" id="ARBA00022692"/>
    </source>
</evidence>
<dbReference type="GO" id="GO:0015288">
    <property type="term" value="F:porin activity"/>
    <property type="evidence" value="ECO:0007669"/>
    <property type="project" value="UniProtKB-KW"/>
</dbReference>
<keyword evidence="3" id="KW-0813">Transport</keyword>
<keyword evidence="10" id="KW-0998">Cell outer membrane</keyword>
<evidence type="ECO:0000256" key="1">
    <source>
        <dbReference type="ARBA" id="ARBA00004571"/>
    </source>
</evidence>
<evidence type="ECO:0000256" key="10">
    <source>
        <dbReference type="ARBA" id="ARBA00023237"/>
    </source>
</evidence>
<evidence type="ECO:0000259" key="12">
    <source>
        <dbReference type="Pfam" id="PF13609"/>
    </source>
</evidence>
<keyword evidence="8" id="KW-0626">Porin</keyword>
<dbReference type="InterPro" id="IPR033900">
    <property type="entry name" value="Gram_neg_porin_domain"/>
</dbReference>
<keyword evidence="9" id="KW-0472">Membrane</keyword>
<dbReference type="GO" id="GO:0009279">
    <property type="term" value="C:cell outer membrane"/>
    <property type="evidence" value="ECO:0007669"/>
    <property type="project" value="UniProtKB-SubCell"/>
</dbReference>
<gene>
    <name evidence="13" type="ORF">D3872_24285</name>
</gene>
<evidence type="ECO:0000256" key="6">
    <source>
        <dbReference type="ARBA" id="ARBA00022729"/>
    </source>
</evidence>
<dbReference type="Pfam" id="PF13609">
    <property type="entry name" value="Porin_4"/>
    <property type="match status" value="1"/>
</dbReference>
<evidence type="ECO:0000256" key="3">
    <source>
        <dbReference type="ARBA" id="ARBA00022448"/>
    </source>
</evidence>
<evidence type="ECO:0000313" key="14">
    <source>
        <dbReference type="Proteomes" id="UP000284006"/>
    </source>
</evidence>
<feature type="signal peptide" evidence="11">
    <location>
        <begin position="1"/>
        <end position="20"/>
    </location>
</feature>
<keyword evidence="6 11" id="KW-0732">Signal</keyword>
<dbReference type="PANTHER" id="PTHR34501:SF9">
    <property type="entry name" value="MAJOR OUTER MEMBRANE PROTEIN P.IA"/>
    <property type="match status" value="1"/>
</dbReference>
<dbReference type="InterPro" id="IPR023614">
    <property type="entry name" value="Porin_dom_sf"/>
</dbReference>
<dbReference type="EMBL" id="QYUP01000195">
    <property type="protein sequence ID" value="RJG08357.1"/>
    <property type="molecule type" value="Genomic_DNA"/>
</dbReference>
<dbReference type="Proteomes" id="UP000284006">
    <property type="component" value="Unassembled WGS sequence"/>
</dbReference>
<reference evidence="13 14" key="1">
    <citation type="submission" date="2018-09" db="EMBL/GenBank/DDBJ databases">
        <authorList>
            <person name="Zhu H."/>
        </authorList>
    </citation>
    <scope>NUCLEOTIDE SEQUENCE [LARGE SCALE GENOMIC DNA]</scope>
    <source>
        <strain evidence="13 14">K1S02-61</strain>
    </source>
</reference>
<evidence type="ECO:0000256" key="9">
    <source>
        <dbReference type="ARBA" id="ARBA00023136"/>
    </source>
</evidence>
<proteinExistence type="predicted"/>
<accession>A0A418X7C8</accession>
<comment type="caution">
    <text evidence="13">The sequence shown here is derived from an EMBL/GenBank/DDBJ whole genome shotgun (WGS) entry which is preliminary data.</text>
</comment>